<reference evidence="1 2" key="1">
    <citation type="submission" date="2019-11" db="EMBL/GenBank/DDBJ databases">
        <authorList>
            <person name="Li X.-J."/>
            <person name="Feng X.-M."/>
        </authorList>
    </citation>
    <scope>NUCLEOTIDE SEQUENCE [LARGE SCALE GENOMIC DNA]</scope>
    <source>
        <strain evidence="1 2">XMNu-373</strain>
    </source>
</reference>
<dbReference type="Pfam" id="PF19730">
    <property type="entry name" value="DUF6221"/>
    <property type="match status" value="1"/>
</dbReference>
<dbReference type="InterPro" id="IPR046193">
    <property type="entry name" value="DUF6221"/>
</dbReference>
<protein>
    <submittedName>
        <fullName evidence="1">Uncharacterized protein</fullName>
    </submittedName>
</protein>
<name>A0A7K3M4J4_9ACTN</name>
<keyword evidence="2" id="KW-1185">Reference proteome</keyword>
<proteinExistence type="predicted"/>
<organism evidence="1 2">
    <name type="scientific">Phytoactinopolyspora mesophila</name>
    <dbReference type="NCBI Taxonomy" id="2650750"/>
    <lineage>
        <taxon>Bacteria</taxon>
        <taxon>Bacillati</taxon>
        <taxon>Actinomycetota</taxon>
        <taxon>Actinomycetes</taxon>
        <taxon>Jiangellales</taxon>
        <taxon>Jiangellaceae</taxon>
        <taxon>Phytoactinopolyspora</taxon>
    </lineage>
</organism>
<gene>
    <name evidence="1" type="ORF">F7O44_13810</name>
</gene>
<sequence>MRELRFVHRRTGRVDRAGRATEATMSVDLITFLRARLEEMETAARNAAYAVGGARWGVETGGDVVLEPPPPPVSVTPDEMVIAAPVVGELEGAGWHVALHSPARVLADIAAKRALIEQCATWREMEEEPPCMGSAATIVLCILATAWDDHQDYDPDWASECDR</sequence>
<evidence type="ECO:0000313" key="2">
    <source>
        <dbReference type="Proteomes" id="UP000460435"/>
    </source>
</evidence>
<comment type="caution">
    <text evidence="1">The sequence shown here is derived from an EMBL/GenBank/DDBJ whole genome shotgun (WGS) entry which is preliminary data.</text>
</comment>
<dbReference type="RefSeq" id="WP_162450832.1">
    <property type="nucleotide sequence ID" value="NZ_WLZY01000004.1"/>
</dbReference>
<dbReference type="Proteomes" id="UP000460435">
    <property type="component" value="Unassembled WGS sequence"/>
</dbReference>
<evidence type="ECO:0000313" key="1">
    <source>
        <dbReference type="EMBL" id="NDL58150.1"/>
    </source>
</evidence>
<accession>A0A7K3M4J4</accession>
<dbReference type="AlphaFoldDB" id="A0A7K3M4J4"/>
<dbReference type="EMBL" id="WLZY01000004">
    <property type="protein sequence ID" value="NDL58150.1"/>
    <property type="molecule type" value="Genomic_DNA"/>
</dbReference>